<dbReference type="Proteomes" id="UP000447434">
    <property type="component" value="Chromosome 23"/>
</dbReference>
<evidence type="ECO:0000256" key="2">
    <source>
        <dbReference type="ARBA" id="ARBA00004613"/>
    </source>
</evidence>
<reference evidence="12" key="1">
    <citation type="journal article" date="2020" name="Nat. Commun.">
        <title>Genome sequence of the cluster root forming white lupin.</title>
        <authorList>
            <person name="Hufnagel B."/>
            <person name="Marques A."/>
            <person name="Soriano A."/>
            <person name="Marques L."/>
            <person name="Divol F."/>
            <person name="Doumas P."/>
            <person name="Sallet E."/>
            <person name="Mancinotti D."/>
            <person name="Carrere S."/>
            <person name="Marande W."/>
            <person name="Arribat S."/>
            <person name="Keller J."/>
            <person name="Huneau C."/>
            <person name="Blein T."/>
            <person name="Aime D."/>
            <person name="Laguerre M."/>
            <person name="Taylor J."/>
            <person name="Schubert V."/>
            <person name="Nelson M."/>
            <person name="Geu-Flores F."/>
            <person name="Crespi M."/>
            <person name="Gallardo-Guerrero K."/>
            <person name="Delaux P.-M."/>
            <person name="Salse J."/>
            <person name="Berges H."/>
            <person name="Guyot R."/>
            <person name="Gouzy J."/>
            <person name="Peret B."/>
        </authorList>
    </citation>
    <scope>NUCLEOTIDE SEQUENCE [LARGE SCALE GENOMIC DNA]</scope>
    <source>
        <strain evidence="12">cv. Amiga</strain>
    </source>
</reference>
<dbReference type="PANTHER" id="PTHR32440">
    <property type="entry name" value="PHOSPHATASE DCR2-RELATED-RELATED"/>
    <property type="match status" value="1"/>
</dbReference>
<sequence length="407" mass="46368">MGKMDSSRTQNWKNSLIYLTFLLTIIHLIIETHFSHNLLFWNKESVRVKKISDLPLRFRYDGTFKILQVADMHYGSGSITRCRDVLASQFEFCSDHNTTRFLKRVIHDENPDFIAFTGDNIFGSSSPDAAESLFKAFGPAMESGLPWAAVLGNHDQESSMNREELMSFISLMDYSVSQIYPSTNGSMMTKIDGFGNYNLQVYGAPGSMLANSSVLNLFFLDSGDRVVYQGIRTYNWIKDSQLRWLRQVSQEFQGQKQDPLYLTDATPLNKPPALAFFHIPIPEIPQLFYKEIVGQFQEGVACSRVNSGVLKTLVSIGDVKAVFMGHDHTNDFCGNLDGIWFCYGGGFGYHAYGKAGWPRRARIIQAELQKGKNSWIGVERIKTWKRLDDEKMSKIDEQMLWMSNLSR</sequence>
<dbReference type="SUPFAM" id="SSF56300">
    <property type="entry name" value="Metallo-dependent phosphatases"/>
    <property type="match status" value="1"/>
</dbReference>
<evidence type="ECO:0000256" key="9">
    <source>
        <dbReference type="ARBA" id="ARBA00023004"/>
    </source>
</evidence>
<comment type="caution">
    <text evidence="11">The sequence shown here is derived from an EMBL/GenBank/DDBJ whole genome shotgun (WGS) entry which is preliminary data.</text>
</comment>
<proteinExistence type="inferred from homology"/>
<dbReference type="OrthoDB" id="783096at2759"/>
<comment type="cofactor">
    <cofactor evidence="1">
        <name>Zn(2+)</name>
        <dbReference type="ChEBI" id="CHEBI:29105"/>
    </cofactor>
</comment>
<gene>
    <name evidence="11" type="ORF">Lalb_Chr23g0276771</name>
</gene>
<keyword evidence="9" id="KW-0408">Iron</keyword>
<keyword evidence="8" id="KW-0862">Zinc</keyword>
<protein>
    <submittedName>
        <fullName evidence="11">Putative phosphoesterase metallo-dependent phosphatase</fullName>
    </submittedName>
</protein>
<evidence type="ECO:0000256" key="8">
    <source>
        <dbReference type="ARBA" id="ARBA00022833"/>
    </source>
</evidence>
<accession>A0A6A5M0L7</accession>
<dbReference type="EMBL" id="WOCE01000023">
    <property type="protein sequence ID" value="KAE9587705.1"/>
    <property type="molecule type" value="Genomic_DNA"/>
</dbReference>
<evidence type="ECO:0000256" key="4">
    <source>
        <dbReference type="ARBA" id="ARBA00011738"/>
    </source>
</evidence>
<dbReference type="AlphaFoldDB" id="A0A6A5M0L7"/>
<evidence type="ECO:0000313" key="11">
    <source>
        <dbReference type="EMBL" id="KAE9587705.1"/>
    </source>
</evidence>
<keyword evidence="5" id="KW-0964">Secreted</keyword>
<dbReference type="GO" id="GO:0046872">
    <property type="term" value="F:metal ion binding"/>
    <property type="evidence" value="ECO:0007669"/>
    <property type="project" value="UniProtKB-KW"/>
</dbReference>
<evidence type="ECO:0000256" key="1">
    <source>
        <dbReference type="ARBA" id="ARBA00001947"/>
    </source>
</evidence>
<dbReference type="InterPro" id="IPR004843">
    <property type="entry name" value="Calcineurin-like_PHP"/>
</dbReference>
<comment type="similarity">
    <text evidence="3">Belongs to the metallophosphoesterase superfamily. Purple acid phosphatase family.</text>
</comment>
<evidence type="ECO:0000256" key="7">
    <source>
        <dbReference type="ARBA" id="ARBA00022729"/>
    </source>
</evidence>
<dbReference type="InterPro" id="IPR011230">
    <property type="entry name" value="PAP14/16/28/29"/>
</dbReference>
<evidence type="ECO:0000256" key="5">
    <source>
        <dbReference type="ARBA" id="ARBA00022525"/>
    </source>
</evidence>
<evidence type="ECO:0000313" key="12">
    <source>
        <dbReference type="Proteomes" id="UP000447434"/>
    </source>
</evidence>
<organism evidence="11 12">
    <name type="scientific">Lupinus albus</name>
    <name type="common">White lupine</name>
    <name type="synonym">Lupinus termis</name>
    <dbReference type="NCBI Taxonomy" id="3870"/>
    <lineage>
        <taxon>Eukaryota</taxon>
        <taxon>Viridiplantae</taxon>
        <taxon>Streptophyta</taxon>
        <taxon>Embryophyta</taxon>
        <taxon>Tracheophyta</taxon>
        <taxon>Spermatophyta</taxon>
        <taxon>Magnoliopsida</taxon>
        <taxon>eudicotyledons</taxon>
        <taxon>Gunneridae</taxon>
        <taxon>Pentapetalae</taxon>
        <taxon>rosids</taxon>
        <taxon>fabids</taxon>
        <taxon>Fabales</taxon>
        <taxon>Fabaceae</taxon>
        <taxon>Papilionoideae</taxon>
        <taxon>50 kb inversion clade</taxon>
        <taxon>genistoids sensu lato</taxon>
        <taxon>core genistoids</taxon>
        <taxon>Genisteae</taxon>
        <taxon>Lupinus</taxon>
    </lineage>
</organism>
<comment type="subcellular location">
    <subcellularLocation>
        <location evidence="2">Secreted</location>
    </subcellularLocation>
</comment>
<dbReference type="FunFam" id="3.60.21.10:FF:000038">
    <property type="entry name" value="Probable inactive purple acid phosphatase 29"/>
    <property type="match status" value="1"/>
</dbReference>
<comment type="subunit">
    <text evidence="4">Homodimer.</text>
</comment>
<dbReference type="PIRSF" id="PIRSF030250">
    <property type="entry name" value="Ptase_At2g46880"/>
    <property type="match status" value="1"/>
</dbReference>
<dbReference type="GO" id="GO:0005737">
    <property type="term" value="C:cytoplasm"/>
    <property type="evidence" value="ECO:0007669"/>
    <property type="project" value="TreeGrafter"/>
</dbReference>
<keyword evidence="7" id="KW-0732">Signal</keyword>
<dbReference type="GO" id="GO:0005576">
    <property type="term" value="C:extracellular region"/>
    <property type="evidence" value="ECO:0007669"/>
    <property type="project" value="UniProtKB-SubCell"/>
</dbReference>
<evidence type="ECO:0000256" key="6">
    <source>
        <dbReference type="ARBA" id="ARBA00022723"/>
    </source>
</evidence>
<evidence type="ECO:0000256" key="3">
    <source>
        <dbReference type="ARBA" id="ARBA00008723"/>
    </source>
</evidence>
<evidence type="ECO:0000256" key="10">
    <source>
        <dbReference type="ARBA" id="ARBA00023180"/>
    </source>
</evidence>
<keyword evidence="10" id="KW-0325">Glycoprotein</keyword>
<keyword evidence="6" id="KW-0479">Metal-binding</keyword>
<keyword evidence="12" id="KW-1185">Reference proteome</keyword>
<name>A0A6A5M0L7_LUPAL</name>
<dbReference type="CDD" id="cd07383">
    <property type="entry name" value="MPP_Dcr2"/>
    <property type="match status" value="1"/>
</dbReference>
<dbReference type="InterPro" id="IPR029052">
    <property type="entry name" value="Metallo-depent_PP-like"/>
</dbReference>
<dbReference type="Pfam" id="PF00149">
    <property type="entry name" value="Metallophos"/>
    <property type="match status" value="1"/>
</dbReference>
<dbReference type="GO" id="GO:0016788">
    <property type="term" value="F:hydrolase activity, acting on ester bonds"/>
    <property type="evidence" value="ECO:0007669"/>
    <property type="project" value="TreeGrafter"/>
</dbReference>
<dbReference type="PANTHER" id="PTHR32440:SF2">
    <property type="entry name" value="INACTIVE PURPLE ACID PHOSPHATASE 28-RELATED"/>
    <property type="match status" value="1"/>
</dbReference>
<dbReference type="Gene3D" id="3.60.21.10">
    <property type="match status" value="1"/>
</dbReference>